<dbReference type="InterPro" id="IPR036390">
    <property type="entry name" value="WH_DNA-bd_sf"/>
</dbReference>
<dbReference type="InterPro" id="IPR014036">
    <property type="entry name" value="DeoR-like_C"/>
</dbReference>
<evidence type="ECO:0000259" key="4">
    <source>
        <dbReference type="PROSITE" id="PS51000"/>
    </source>
</evidence>
<dbReference type="Pfam" id="PF00455">
    <property type="entry name" value="DeoRC"/>
    <property type="match status" value="1"/>
</dbReference>
<name>A0A2N5XU20_9HYPH</name>
<reference evidence="5 6" key="1">
    <citation type="submission" date="2018-01" db="EMBL/GenBank/DDBJ databases">
        <title>The draft genome sequence of Cohaesibacter sp. H1304.</title>
        <authorList>
            <person name="Wang N.-N."/>
            <person name="Du Z.-J."/>
        </authorList>
    </citation>
    <scope>NUCLEOTIDE SEQUENCE [LARGE SCALE GENOMIC DNA]</scope>
    <source>
        <strain evidence="5 6">H1304</strain>
    </source>
</reference>
<dbReference type="PROSITE" id="PS51000">
    <property type="entry name" value="HTH_DEOR_2"/>
    <property type="match status" value="1"/>
</dbReference>
<keyword evidence="6" id="KW-1185">Reference proteome</keyword>
<dbReference type="OrthoDB" id="31600at2"/>
<dbReference type="InterPro" id="IPR018356">
    <property type="entry name" value="Tscrpt_reg_HTH_DeoR_CS"/>
</dbReference>
<accession>A0A2N5XU20</accession>
<sequence length="254" mass="27688">MLGETRRKKILDLLMEEGSARVAKLSEMFHVSEPTIRQDLEKLEAEGHIVREHGGAFSKSMPKQVQQLALHHLDHLDKKEAIGRKAAELIEDGDTIILDAGSTTTMIANHLGEKRRLKVMTNALNIVFIMGQEPSHSIHVTGGEFKAPTLSLSGEKAGAFFENMFAQKLFLAVGGLSFEAGLTYPGFNDLHVKSAMINSAAHIYLVADSSKLGEVSFASLGGIELVHSLIIDSGLSDADKKRFEDRGIEVIIAD</sequence>
<dbReference type="SMART" id="SM00420">
    <property type="entry name" value="HTH_DEOR"/>
    <property type="match status" value="1"/>
</dbReference>
<evidence type="ECO:0000256" key="1">
    <source>
        <dbReference type="ARBA" id="ARBA00023015"/>
    </source>
</evidence>
<gene>
    <name evidence="5" type="ORF">C0081_06830</name>
</gene>
<dbReference type="InterPro" id="IPR037171">
    <property type="entry name" value="NagB/RpiA_transferase-like"/>
</dbReference>
<protein>
    <submittedName>
        <fullName evidence="5">Alkaline phosphatase</fullName>
    </submittedName>
</protein>
<comment type="caution">
    <text evidence="5">The sequence shown here is derived from an EMBL/GenBank/DDBJ whole genome shotgun (WGS) entry which is preliminary data.</text>
</comment>
<dbReference type="InterPro" id="IPR036388">
    <property type="entry name" value="WH-like_DNA-bd_sf"/>
</dbReference>
<evidence type="ECO:0000313" key="5">
    <source>
        <dbReference type="EMBL" id="PLW78012.1"/>
    </source>
</evidence>
<dbReference type="AlphaFoldDB" id="A0A2N5XU20"/>
<dbReference type="Proteomes" id="UP000234881">
    <property type="component" value="Unassembled WGS sequence"/>
</dbReference>
<dbReference type="InterPro" id="IPR050313">
    <property type="entry name" value="Carb_Metab_HTH_regulators"/>
</dbReference>
<dbReference type="SMART" id="SM01134">
    <property type="entry name" value="DeoRC"/>
    <property type="match status" value="1"/>
</dbReference>
<organism evidence="5 6">
    <name type="scientific">Cohaesibacter celericrescens</name>
    <dbReference type="NCBI Taxonomy" id="2067669"/>
    <lineage>
        <taxon>Bacteria</taxon>
        <taxon>Pseudomonadati</taxon>
        <taxon>Pseudomonadota</taxon>
        <taxon>Alphaproteobacteria</taxon>
        <taxon>Hyphomicrobiales</taxon>
        <taxon>Cohaesibacteraceae</taxon>
    </lineage>
</organism>
<keyword evidence="3" id="KW-0804">Transcription</keyword>
<keyword evidence="1" id="KW-0805">Transcription regulation</keyword>
<dbReference type="InterPro" id="IPR001034">
    <property type="entry name" value="DeoR_HTH"/>
</dbReference>
<dbReference type="Gene3D" id="3.30.750.70">
    <property type="entry name" value="4-hydroxybutyrate coenzyme like domains"/>
    <property type="match status" value="1"/>
</dbReference>
<proteinExistence type="predicted"/>
<dbReference type="GO" id="GO:0003677">
    <property type="term" value="F:DNA binding"/>
    <property type="evidence" value="ECO:0007669"/>
    <property type="project" value="UniProtKB-KW"/>
</dbReference>
<dbReference type="GO" id="GO:0003700">
    <property type="term" value="F:DNA-binding transcription factor activity"/>
    <property type="evidence" value="ECO:0007669"/>
    <property type="project" value="InterPro"/>
</dbReference>
<evidence type="ECO:0000256" key="2">
    <source>
        <dbReference type="ARBA" id="ARBA00023125"/>
    </source>
</evidence>
<keyword evidence="2" id="KW-0238">DNA-binding</keyword>
<dbReference type="Gene3D" id="1.10.10.10">
    <property type="entry name" value="Winged helix-like DNA-binding domain superfamily/Winged helix DNA-binding domain"/>
    <property type="match status" value="1"/>
</dbReference>
<dbReference type="SUPFAM" id="SSF46785">
    <property type="entry name" value="Winged helix' DNA-binding domain"/>
    <property type="match status" value="1"/>
</dbReference>
<dbReference type="EMBL" id="PKUQ01000012">
    <property type="protein sequence ID" value="PLW78012.1"/>
    <property type="molecule type" value="Genomic_DNA"/>
</dbReference>
<dbReference type="PROSITE" id="PS00894">
    <property type="entry name" value="HTH_DEOR_1"/>
    <property type="match status" value="1"/>
</dbReference>
<dbReference type="PANTHER" id="PTHR30363:SF44">
    <property type="entry name" value="AGA OPERON TRANSCRIPTIONAL REPRESSOR-RELATED"/>
    <property type="match status" value="1"/>
</dbReference>
<dbReference type="SUPFAM" id="SSF100950">
    <property type="entry name" value="NagB/RpiA/CoA transferase-like"/>
    <property type="match status" value="1"/>
</dbReference>
<dbReference type="PRINTS" id="PR00037">
    <property type="entry name" value="HTHLACR"/>
</dbReference>
<evidence type="ECO:0000256" key="3">
    <source>
        <dbReference type="ARBA" id="ARBA00023163"/>
    </source>
</evidence>
<evidence type="ECO:0000313" key="6">
    <source>
        <dbReference type="Proteomes" id="UP000234881"/>
    </source>
</evidence>
<dbReference type="PANTHER" id="PTHR30363">
    <property type="entry name" value="HTH-TYPE TRANSCRIPTIONAL REGULATOR SRLR-RELATED"/>
    <property type="match status" value="1"/>
</dbReference>
<dbReference type="Pfam" id="PF08220">
    <property type="entry name" value="HTH_DeoR"/>
    <property type="match status" value="1"/>
</dbReference>
<feature type="domain" description="HTH deoR-type" evidence="4">
    <location>
        <begin position="3"/>
        <end position="58"/>
    </location>
</feature>